<accession>A0ABR2H672</accession>
<sequence length="106" mass="12643">MRYRFKTEYRNFIMNTKQDDLLSQRTKIILQQMNSNPQGLNLEKSTVNSFFEIIKKGEFLDWFAKTGADLCFPFEALMYALENTHHFLKFQNTLNSDCIFLKENVE</sequence>
<protein>
    <submittedName>
        <fullName evidence="2">Uncharacterized protein</fullName>
    </submittedName>
</protein>
<gene>
    <name evidence="2" type="ORF">M9Y10_027043</name>
    <name evidence="1" type="ORF">M9Y10_039935</name>
</gene>
<dbReference type="EMBL" id="JAPFFF010000608">
    <property type="protein sequence ID" value="KAK8833900.1"/>
    <property type="molecule type" value="Genomic_DNA"/>
</dbReference>
<name>A0ABR2H672_9EUKA</name>
<dbReference type="EMBL" id="JAPFFF010000041">
    <property type="protein sequence ID" value="KAK8841426.1"/>
    <property type="molecule type" value="Genomic_DNA"/>
</dbReference>
<reference evidence="2 3" key="1">
    <citation type="submission" date="2024-04" db="EMBL/GenBank/DDBJ databases">
        <title>Tritrichomonas musculus Genome.</title>
        <authorList>
            <person name="Alves-Ferreira E."/>
            <person name="Grigg M."/>
            <person name="Lorenzi H."/>
            <person name="Galac M."/>
        </authorList>
    </citation>
    <scope>NUCLEOTIDE SEQUENCE [LARGE SCALE GENOMIC DNA]</scope>
    <source>
        <strain evidence="2 3">EAF2021</strain>
    </source>
</reference>
<evidence type="ECO:0000313" key="3">
    <source>
        <dbReference type="Proteomes" id="UP001470230"/>
    </source>
</evidence>
<evidence type="ECO:0000313" key="1">
    <source>
        <dbReference type="EMBL" id="KAK8833900.1"/>
    </source>
</evidence>
<dbReference type="Proteomes" id="UP001470230">
    <property type="component" value="Unassembled WGS sequence"/>
</dbReference>
<evidence type="ECO:0000313" key="2">
    <source>
        <dbReference type="EMBL" id="KAK8841426.1"/>
    </source>
</evidence>
<organism evidence="2 3">
    <name type="scientific">Tritrichomonas musculus</name>
    <dbReference type="NCBI Taxonomy" id="1915356"/>
    <lineage>
        <taxon>Eukaryota</taxon>
        <taxon>Metamonada</taxon>
        <taxon>Parabasalia</taxon>
        <taxon>Tritrichomonadida</taxon>
        <taxon>Tritrichomonadidae</taxon>
        <taxon>Tritrichomonas</taxon>
    </lineage>
</organism>
<proteinExistence type="predicted"/>
<keyword evidence="3" id="KW-1185">Reference proteome</keyword>
<comment type="caution">
    <text evidence="2">The sequence shown here is derived from an EMBL/GenBank/DDBJ whole genome shotgun (WGS) entry which is preliminary data.</text>
</comment>